<dbReference type="Gene3D" id="3.90.1510.10">
    <property type="entry name" value="Glycerate kinase, domain 2"/>
    <property type="match status" value="1"/>
</dbReference>
<comment type="caution">
    <text evidence="5">The sequence shown here is derived from an EMBL/GenBank/DDBJ whole genome shotgun (WGS) entry which is preliminary data.</text>
</comment>
<dbReference type="GO" id="GO:0031388">
    <property type="term" value="P:organic acid phosphorylation"/>
    <property type="evidence" value="ECO:0007669"/>
    <property type="project" value="UniProtKB-UniRule"/>
</dbReference>
<dbReference type="InterPro" id="IPR004381">
    <property type="entry name" value="Glycerate_kinase"/>
</dbReference>
<evidence type="ECO:0000256" key="4">
    <source>
        <dbReference type="PIRNR" id="PIRNR006078"/>
    </source>
</evidence>
<dbReference type="InterPro" id="IPR018197">
    <property type="entry name" value="Glycerate_kinase_RE-like"/>
</dbReference>
<dbReference type="PANTHER" id="PTHR21599">
    <property type="entry name" value="GLYCERATE KINASE"/>
    <property type="match status" value="1"/>
</dbReference>
<comment type="similarity">
    <text evidence="1 4">Belongs to the glycerate kinase type-1 family.</text>
</comment>
<proteinExistence type="inferred from homology"/>
<dbReference type="EMBL" id="BQKC01000001">
    <property type="protein sequence ID" value="GJM55573.1"/>
    <property type="molecule type" value="Genomic_DNA"/>
</dbReference>
<evidence type="ECO:0000313" key="6">
    <source>
        <dbReference type="Proteomes" id="UP001055025"/>
    </source>
</evidence>
<dbReference type="AlphaFoldDB" id="A0AAV5B408"/>
<protein>
    <submittedName>
        <fullName evidence="5">Glycerate kinase</fullName>
    </submittedName>
</protein>
<keyword evidence="2 4" id="KW-0808">Transferase</keyword>
<gene>
    <name evidence="5" type="ORF">ATOP_12280</name>
</gene>
<dbReference type="RefSeq" id="WP_265590845.1">
    <property type="nucleotide sequence ID" value="NZ_BQKC01000001.1"/>
</dbReference>
<sequence length="376" mass="37471">MPRFLFACDSFKGTLSSARTAELLAEAAERHFPGCGWAAVPMADGGEGTVDAVVAATGGEKVTARVDGPLGDPVQAAYGMLPDGGAVIEMAAASGLPLVAGREDVLAASTLGTGQLVAHALDRRARGVALAIGGSATNDGGSGFLVALGARLLDARGEEVVPCAADLGRVAAVDLSGLDRRLASAGLTVMCDVDNPLLGEQGATRVFGPQKGATPEVVERVEEGMAVYARALSKACGRDVASVPGAGAAGGLGAACLAVGATLRPGIDTVLDLVGFEGLLNGTDLVVTGEGRLDAQTAHGKVVSGVTAASRRAGVPCVAVAGSVDEGYRPGDIPGLAAAVSCVTRLEPLERVLAHAEENFAAAADRLFSLLAIDLA</sequence>
<name>A0AAV5B408_9ACTN</name>
<dbReference type="PIRSF" id="PIRSF006078">
    <property type="entry name" value="GlxK"/>
    <property type="match status" value="1"/>
</dbReference>
<evidence type="ECO:0000256" key="2">
    <source>
        <dbReference type="ARBA" id="ARBA00022679"/>
    </source>
</evidence>
<evidence type="ECO:0000313" key="5">
    <source>
        <dbReference type="EMBL" id="GJM55573.1"/>
    </source>
</evidence>
<keyword evidence="3 4" id="KW-0418">Kinase</keyword>
<dbReference type="InterPro" id="IPR018193">
    <property type="entry name" value="Glyc_kinase_flavodox-like_fold"/>
</dbReference>
<dbReference type="PANTHER" id="PTHR21599:SF0">
    <property type="entry name" value="GLYCERATE KINASE"/>
    <property type="match status" value="1"/>
</dbReference>
<dbReference type="Proteomes" id="UP001055025">
    <property type="component" value="Unassembled WGS sequence"/>
</dbReference>
<keyword evidence="6" id="KW-1185">Reference proteome</keyword>
<dbReference type="Pfam" id="PF02595">
    <property type="entry name" value="Gly_kinase"/>
    <property type="match status" value="1"/>
</dbReference>
<dbReference type="GO" id="GO:0008887">
    <property type="term" value="F:glycerate kinase activity"/>
    <property type="evidence" value="ECO:0007669"/>
    <property type="project" value="UniProtKB-UniRule"/>
</dbReference>
<accession>A0AAV5B408</accession>
<dbReference type="Gene3D" id="3.40.50.10350">
    <property type="entry name" value="Glycerate kinase, domain 1"/>
    <property type="match status" value="1"/>
</dbReference>
<dbReference type="SUPFAM" id="SSF110738">
    <property type="entry name" value="Glycerate kinase I"/>
    <property type="match status" value="1"/>
</dbReference>
<organism evidence="5 6">
    <name type="scientific">Granulimonas faecalis</name>
    <dbReference type="NCBI Taxonomy" id="2894155"/>
    <lineage>
        <taxon>Bacteria</taxon>
        <taxon>Bacillati</taxon>
        <taxon>Actinomycetota</taxon>
        <taxon>Coriobacteriia</taxon>
        <taxon>Coriobacteriales</taxon>
        <taxon>Kribbibacteriaceae</taxon>
        <taxon>Granulimonas</taxon>
    </lineage>
</organism>
<dbReference type="InterPro" id="IPR036129">
    <property type="entry name" value="Glycerate_kinase_sf"/>
</dbReference>
<evidence type="ECO:0000256" key="3">
    <source>
        <dbReference type="ARBA" id="ARBA00022777"/>
    </source>
</evidence>
<reference evidence="5" key="1">
    <citation type="journal article" date="2022" name="Int. J. Syst. Evol. Microbiol.">
        <title>Granulimonas faecalis gen. nov., sp. nov., and Leptogranulimonas caecicola gen. nov., sp. nov., novel lactate-producing Atopobiaceae bacteria isolated from mouse intestines, and an emended description of the family Atopobiaceae.</title>
        <authorList>
            <person name="Morinaga K."/>
            <person name="Kusada H."/>
            <person name="Sakamoto S."/>
            <person name="Murakami T."/>
            <person name="Toyoda A."/>
            <person name="Mori H."/>
            <person name="Meng X.Y."/>
            <person name="Takashino M."/>
            <person name="Murotomi K."/>
            <person name="Tamaki H."/>
        </authorList>
    </citation>
    <scope>NUCLEOTIDE SEQUENCE</scope>
    <source>
        <strain evidence="5">OPF53</strain>
    </source>
</reference>
<evidence type="ECO:0000256" key="1">
    <source>
        <dbReference type="ARBA" id="ARBA00006284"/>
    </source>
</evidence>
<dbReference type="NCBIfam" id="TIGR00045">
    <property type="entry name" value="glycerate kinase"/>
    <property type="match status" value="1"/>
</dbReference>